<sequence length="147" mass="16634">MKGLNDATPLYVNAYPVAWRVETVNDDIHSGFEYVRFYWGPTKRTWDLAGGYKDDGTKVQFYDDTGCTWQMWRLIPLNSKTEGIFAPSQLPSETLGSGPLPSYDRDVTGQSASTHAQHMGSERDDFGTVVTEVTIVTTRKRYRVKDV</sequence>
<accession>A0ACB6ZJH6</accession>
<evidence type="ECO:0000313" key="2">
    <source>
        <dbReference type="Proteomes" id="UP000886501"/>
    </source>
</evidence>
<protein>
    <submittedName>
        <fullName evidence="1">Uncharacterized protein</fullName>
    </submittedName>
</protein>
<dbReference type="Proteomes" id="UP000886501">
    <property type="component" value="Unassembled WGS sequence"/>
</dbReference>
<gene>
    <name evidence="1" type="ORF">BDM02DRAFT_1746022</name>
</gene>
<comment type="caution">
    <text evidence="1">The sequence shown here is derived from an EMBL/GenBank/DDBJ whole genome shotgun (WGS) entry which is preliminary data.</text>
</comment>
<evidence type="ECO:0000313" key="1">
    <source>
        <dbReference type="EMBL" id="KAF9649752.1"/>
    </source>
</evidence>
<dbReference type="EMBL" id="MU117993">
    <property type="protein sequence ID" value="KAF9649752.1"/>
    <property type="molecule type" value="Genomic_DNA"/>
</dbReference>
<reference evidence="1" key="1">
    <citation type="submission" date="2019-10" db="EMBL/GenBank/DDBJ databases">
        <authorList>
            <consortium name="DOE Joint Genome Institute"/>
            <person name="Kuo A."/>
            <person name="Miyauchi S."/>
            <person name="Kiss E."/>
            <person name="Drula E."/>
            <person name="Kohler A."/>
            <person name="Sanchez-Garcia M."/>
            <person name="Andreopoulos B."/>
            <person name="Barry K.W."/>
            <person name="Bonito G."/>
            <person name="Buee M."/>
            <person name="Carver A."/>
            <person name="Chen C."/>
            <person name="Cichocki N."/>
            <person name="Clum A."/>
            <person name="Culley D."/>
            <person name="Crous P.W."/>
            <person name="Fauchery L."/>
            <person name="Girlanda M."/>
            <person name="Hayes R."/>
            <person name="Keri Z."/>
            <person name="Labutti K."/>
            <person name="Lipzen A."/>
            <person name="Lombard V."/>
            <person name="Magnuson J."/>
            <person name="Maillard F."/>
            <person name="Morin E."/>
            <person name="Murat C."/>
            <person name="Nolan M."/>
            <person name="Ohm R."/>
            <person name="Pangilinan J."/>
            <person name="Pereira M."/>
            <person name="Perotto S."/>
            <person name="Peter M."/>
            <person name="Riley R."/>
            <person name="Sitrit Y."/>
            <person name="Stielow B."/>
            <person name="Szollosi G."/>
            <person name="Zifcakova L."/>
            <person name="Stursova M."/>
            <person name="Spatafora J.W."/>
            <person name="Tedersoo L."/>
            <person name="Vaario L.-M."/>
            <person name="Yamada A."/>
            <person name="Yan M."/>
            <person name="Wang P."/>
            <person name="Xu J."/>
            <person name="Bruns T."/>
            <person name="Baldrian P."/>
            <person name="Vilgalys R."/>
            <person name="Henrissat B."/>
            <person name="Grigoriev I.V."/>
            <person name="Hibbett D."/>
            <person name="Nagy L.G."/>
            <person name="Martin F.M."/>
        </authorList>
    </citation>
    <scope>NUCLEOTIDE SEQUENCE</scope>
    <source>
        <strain evidence="1">P2</strain>
    </source>
</reference>
<reference evidence="1" key="2">
    <citation type="journal article" date="2020" name="Nat. Commun.">
        <title>Large-scale genome sequencing of mycorrhizal fungi provides insights into the early evolution of symbiotic traits.</title>
        <authorList>
            <person name="Miyauchi S."/>
            <person name="Kiss E."/>
            <person name="Kuo A."/>
            <person name="Drula E."/>
            <person name="Kohler A."/>
            <person name="Sanchez-Garcia M."/>
            <person name="Morin E."/>
            <person name="Andreopoulos B."/>
            <person name="Barry K.W."/>
            <person name="Bonito G."/>
            <person name="Buee M."/>
            <person name="Carver A."/>
            <person name="Chen C."/>
            <person name="Cichocki N."/>
            <person name="Clum A."/>
            <person name="Culley D."/>
            <person name="Crous P.W."/>
            <person name="Fauchery L."/>
            <person name="Girlanda M."/>
            <person name="Hayes R.D."/>
            <person name="Keri Z."/>
            <person name="LaButti K."/>
            <person name="Lipzen A."/>
            <person name="Lombard V."/>
            <person name="Magnuson J."/>
            <person name="Maillard F."/>
            <person name="Murat C."/>
            <person name="Nolan M."/>
            <person name="Ohm R.A."/>
            <person name="Pangilinan J."/>
            <person name="Pereira M.F."/>
            <person name="Perotto S."/>
            <person name="Peter M."/>
            <person name="Pfister S."/>
            <person name="Riley R."/>
            <person name="Sitrit Y."/>
            <person name="Stielow J.B."/>
            <person name="Szollosi G."/>
            <person name="Zifcakova L."/>
            <person name="Stursova M."/>
            <person name="Spatafora J.W."/>
            <person name="Tedersoo L."/>
            <person name="Vaario L.M."/>
            <person name="Yamada A."/>
            <person name="Yan M."/>
            <person name="Wang P."/>
            <person name="Xu J."/>
            <person name="Bruns T."/>
            <person name="Baldrian P."/>
            <person name="Vilgalys R."/>
            <person name="Dunand C."/>
            <person name="Henrissat B."/>
            <person name="Grigoriev I.V."/>
            <person name="Hibbett D."/>
            <person name="Nagy L.G."/>
            <person name="Martin F.M."/>
        </authorList>
    </citation>
    <scope>NUCLEOTIDE SEQUENCE</scope>
    <source>
        <strain evidence="1">P2</strain>
    </source>
</reference>
<keyword evidence="2" id="KW-1185">Reference proteome</keyword>
<name>A0ACB6ZJH6_THEGA</name>
<organism evidence="1 2">
    <name type="scientific">Thelephora ganbajun</name>
    <name type="common">Ganba fungus</name>
    <dbReference type="NCBI Taxonomy" id="370292"/>
    <lineage>
        <taxon>Eukaryota</taxon>
        <taxon>Fungi</taxon>
        <taxon>Dikarya</taxon>
        <taxon>Basidiomycota</taxon>
        <taxon>Agaricomycotina</taxon>
        <taxon>Agaricomycetes</taxon>
        <taxon>Thelephorales</taxon>
        <taxon>Thelephoraceae</taxon>
        <taxon>Thelephora</taxon>
    </lineage>
</organism>
<proteinExistence type="predicted"/>